<evidence type="ECO:0000313" key="3">
    <source>
        <dbReference type="EMBL" id="OMH80436.1"/>
    </source>
</evidence>
<organism evidence="3 4">
    <name type="scientific">Zancudomyces culisetae</name>
    <name type="common">Gut fungus</name>
    <name type="synonym">Smittium culisetae</name>
    <dbReference type="NCBI Taxonomy" id="1213189"/>
    <lineage>
        <taxon>Eukaryota</taxon>
        <taxon>Fungi</taxon>
        <taxon>Fungi incertae sedis</taxon>
        <taxon>Zoopagomycota</taxon>
        <taxon>Kickxellomycotina</taxon>
        <taxon>Harpellomycetes</taxon>
        <taxon>Harpellales</taxon>
        <taxon>Legeriomycetaceae</taxon>
        <taxon>Zancudomyces</taxon>
    </lineage>
</organism>
<dbReference type="GO" id="GO:0016075">
    <property type="term" value="P:rRNA catabolic process"/>
    <property type="evidence" value="ECO:0007669"/>
    <property type="project" value="TreeGrafter"/>
</dbReference>
<dbReference type="InterPro" id="IPR001247">
    <property type="entry name" value="ExoRNase_PH_dom1"/>
</dbReference>
<evidence type="ECO:0000313" key="4">
    <source>
        <dbReference type="Proteomes" id="UP000188320"/>
    </source>
</evidence>
<dbReference type="GO" id="GO:0034475">
    <property type="term" value="P:U4 snRNA 3'-end processing"/>
    <property type="evidence" value="ECO:0007669"/>
    <property type="project" value="TreeGrafter"/>
</dbReference>
<dbReference type="GO" id="GO:0003723">
    <property type="term" value="F:RNA binding"/>
    <property type="evidence" value="ECO:0007669"/>
    <property type="project" value="TreeGrafter"/>
</dbReference>
<name>A0A1R1PHI4_ZANCU</name>
<dbReference type="EMBL" id="LSSK01001192">
    <property type="protein sequence ID" value="OMH80436.1"/>
    <property type="molecule type" value="Genomic_DNA"/>
</dbReference>
<evidence type="ECO:0000259" key="2">
    <source>
        <dbReference type="Pfam" id="PF01138"/>
    </source>
</evidence>
<dbReference type="InterPro" id="IPR050080">
    <property type="entry name" value="RNase_PH"/>
</dbReference>
<dbReference type="GO" id="GO:0005730">
    <property type="term" value="C:nucleolus"/>
    <property type="evidence" value="ECO:0007669"/>
    <property type="project" value="TreeGrafter"/>
</dbReference>
<dbReference type="GO" id="GO:0000176">
    <property type="term" value="C:nuclear exosome (RNase complex)"/>
    <property type="evidence" value="ECO:0007669"/>
    <property type="project" value="UniProtKB-ARBA"/>
</dbReference>
<gene>
    <name evidence="3" type="ORF">AX774_g6135</name>
</gene>
<keyword evidence="4" id="KW-1185">Reference proteome</keyword>
<dbReference type="PANTHER" id="PTHR11953">
    <property type="entry name" value="EXOSOME COMPLEX COMPONENT"/>
    <property type="match status" value="1"/>
</dbReference>
<dbReference type="PANTHER" id="PTHR11953:SF0">
    <property type="entry name" value="EXOSOME COMPLEX COMPONENT RRP41"/>
    <property type="match status" value="1"/>
</dbReference>
<dbReference type="Proteomes" id="UP000188320">
    <property type="component" value="Unassembled WGS sequence"/>
</dbReference>
<accession>A0A1R1PHI4</accession>
<dbReference type="InterPro" id="IPR020568">
    <property type="entry name" value="Ribosomal_Su5_D2-typ_SF"/>
</dbReference>
<protein>
    <submittedName>
        <fullName evidence="3">Exosome complex component RRP41</fullName>
    </submittedName>
</protein>
<dbReference type="Gene3D" id="3.30.230.70">
    <property type="entry name" value="GHMP Kinase, N-terminal domain"/>
    <property type="match status" value="1"/>
</dbReference>
<feature type="domain" description="Exoribonuclease phosphorolytic" evidence="2">
    <location>
        <begin position="21"/>
        <end position="63"/>
    </location>
</feature>
<evidence type="ECO:0000256" key="1">
    <source>
        <dbReference type="ARBA" id="ARBA00006678"/>
    </source>
</evidence>
<dbReference type="GO" id="GO:0071028">
    <property type="term" value="P:nuclear mRNA surveillance"/>
    <property type="evidence" value="ECO:0007669"/>
    <property type="project" value="TreeGrafter"/>
</dbReference>
<dbReference type="SUPFAM" id="SSF54211">
    <property type="entry name" value="Ribosomal protein S5 domain 2-like"/>
    <property type="match status" value="1"/>
</dbReference>
<reference evidence="4" key="1">
    <citation type="submission" date="2017-01" db="EMBL/GenBank/DDBJ databases">
        <authorList>
            <person name="Wang Y."/>
            <person name="White M."/>
            <person name="Kvist S."/>
            <person name="Moncalvo J.-M."/>
        </authorList>
    </citation>
    <scope>NUCLEOTIDE SEQUENCE [LARGE SCALE GENOMIC DNA]</scope>
    <source>
        <strain evidence="4">COL-18-3</strain>
    </source>
</reference>
<sequence length="76" mass="8590">MSKLELLNPEGLRIDGRRANELRKITCKTNVLHSTDGSAYYEQGNTKVLVGVFGPHENHFESESSYFERGDKYAAI</sequence>
<comment type="similarity">
    <text evidence="1">Belongs to the RNase PH family.</text>
</comment>
<dbReference type="Pfam" id="PF01138">
    <property type="entry name" value="RNase_PH"/>
    <property type="match status" value="1"/>
</dbReference>
<dbReference type="GO" id="GO:0071051">
    <property type="term" value="P:poly(A)-dependent snoRNA 3'-end processing"/>
    <property type="evidence" value="ECO:0007669"/>
    <property type="project" value="TreeGrafter"/>
</dbReference>
<dbReference type="AlphaFoldDB" id="A0A1R1PHI4"/>
<proteinExistence type="inferred from homology"/>
<dbReference type="GO" id="GO:0000177">
    <property type="term" value="C:cytoplasmic exosome (RNase complex)"/>
    <property type="evidence" value="ECO:0007669"/>
    <property type="project" value="TreeGrafter"/>
</dbReference>
<dbReference type="InterPro" id="IPR027408">
    <property type="entry name" value="PNPase/RNase_PH_dom_sf"/>
</dbReference>
<dbReference type="OrthoDB" id="437922at2759"/>
<comment type="caution">
    <text evidence="3">The sequence shown here is derived from an EMBL/GenBank/DDBJ whole genome shotgun (WGS) entry which is preliminary data.</text>
</comment>